<keyword evidence="5" id="KW-1185">Reference proteome</keyword>
<sequence length="513" mass="55276">IYEGAQRRPPKRRRSASGDRCLHQKLYDLYVKECEREPEFAELRSSVHLLDKLVRKESLSRLVVSLYPGSEGYSLMLRDAETCSPESIRLPYDQREFLEYLDAEELPPVLVDSLERARADVFHRGCVVAEIRDYRQCGEPGPPGFRSKHILLRPTMQTLLCDVQSITSGREEWTQEDKLALESQLILATAEPLCLDPSVAVACAANRLLYNRQKMNTNPMRRYFRRYSVSSLAQQQQLAPRPRAPEPSASPGSGARKAGAAAAHSPDLLPPQAEGDLDAWKQAPGDLAVPSDVDVQKCARGEGSSSTAASPRTIWPAPEEDDWGLAGEAGHGSWDTKLSGMQSLKDPVFCDTAPQCKEPRAETGCVLPSSAQSRVPRVSGMGVRWMPRGGGGRSAAGPGPQESLLCRPAARCPSGSAAVSSACSGKPLEEGVAGCAGRGPTRGQGEKRGAGRACPPASQLGRARLRLAAGVLPEGQAACSCQLPCSFPAPAPLQRFLWLPLLPLLPGFPGSSP</sequence>
<dbReference type="InterPro" id="IPR021950">
    <property type="entry name" value="Spt20"/>
</dbReference>
<dbReference type="GO" id="GO:0000124">
    <property type="term" value="C:SAGA complex"/>
    <property type="evidence" value="ECO:0007669"/>
    <property type="project" value="InterPro"/>
</dbReference>
<accession>G1TJA6</accession>
<dbReference type="STRING" id="9986.ENSOCUP00000017032"/>
<feature type="region of interest" description="Disordered" evidence="2">
    <location>
        <begin position="298"/>
        <end position="317"/>
    </location>
</feature>
<feature type="domain" description="Spt20-like SEP" evidence="3">
    <location>
        <begin position="62"/>
        <end position="202"/>
    </location>
</feature>
<dbReference type="AlphaFoldDB" id="G1TJA6"/>
<feature type="region of interest" description="Disordered" evidence="2">
    <location>
        <begin position="234"/>
        <end position="278"/>
    </location>
</feature>
<evidence type="ECO:0000259" key="3">
    <source>
        <dbReference type="Pfam" id="PF12090"/>
    </source>
</evidence>
<evidence type="ECO:0000313" key="4">
    <source>
        <dbReference type="Ensembl" id="ENSOCUP00000017032.2"/>
    </source>
</evidence>
<dbReference type="GeneTree" id="ENSGT00390000013549"/>
<proteinExistence type="inferred from homology"/>
<protein>
    <recommendedName>
        <fullName evidence="3">Spt20-like SEP domain-containing protein</fullName>
    </recommendedName>
</protein>
<dbReference type="Pfam" id="PF12090">
    <property type="entry name" value="Spt20_SEP"/>
    <property type="match status" value="1"/>
</dbReference>
<comment type="similarity">
    <text evidence="1">Belongs to the SPT20 family.</text>
</comment>
<reference evidence="4 5" key="1">
    <citation type="journal article" date="2011" name="Nature">
        <title>A high-resolution map of human evolutionary constraint using 29 mammals.</title>
        <authorList>
            <person name="Lindblad-Toh K."/>
            <person name="Garber M."/>
            <person name="Zuk O."/>
            <person name="Lin M.F."/>
            <person name="Parker B.J."/>
            <person name="Washietl S."/>
            <person name="Kheradpour P."/>
            <person name="Ernst J."/>
            <person name="Jordan G."/>
            <person name="Mauceli E."/>
            <person name="Ward L.D."/>
            <person name="Lowe C.B."/>
            <person name="Holloway A.K."/>
            <person name="Clamp M."/>
            <person name="Gnerre S."/>
            <person name="Alfoldi J."/>
            <person name="Beal K."/>
            <person name="Chang J."/>
            <person name="Clawson H."/>
            <person name="Cuff J."/>
            <person name="Di Palma F."/>
            <person name="Fitzgerald S."/>
            <person name="Flicek P."/>
            <person name="Guttman M."/>
            <person name="Hubisz M.J."/>
            <person name="Jaffe D.B."/>
            <person name="Jungreis I."/>
            <person name="Kent W.J."/>
            <person name="Kostka D."/>
            <person name="Lara M."/>
            <person name="Martins A.L."/>
            <person name="Massingham T."/>
            <person name="Moltke I."/>
            <person name="Raney B.J."/>
            <person name="Rasmussen M.D."/>
            <person name="Robinson J."/>
            <person name="Stark A."/>
            <person name="Vilella A.J."/>
            <person name="Wen J."/>
            <person name="Xie X."/>
            <person name="Zody M.C."/>
            <person name="Baldwin J."/>
            <person name="Bloom T."/>
            <person name="Chin C.W."/>
            <person name="Heiman D."/>
            <person name="Nicol R."/>
            <person name="Nusbaum C."/>
            <person name="Young S."/>
            <person name="Wilkinson J."/>
            <person name="Worley K.C."/>
            <person name="Kovar C.L."/>
            <person name="Muzny D.M."/>
            <person name="Gibbs R.A."/>
            <person name="Cree A."/>
            <person name="Dihn H.H."/>
            <person name="Fowler G."/>
            <person name="Jhangiani S."/>
            <person name="Joshi V."/>
            <person name="Lee S."/>
            <person name="Lewis L.R."/>
            <person name="Nazareth L.V."/>
            <person name="Okwuonu G."/>
            <person name="Santibanez J."/>
            <person name="Warren W.C."/>
            <person name="Mardis E.R."/>
            <person name="Weinstock G.M."/>
            <person name="Wilson R.K."/>
            <person name="Delehaunty K."/>
            <person name="Dooling D."/>
            <person name="Fronik C."/>
            <person name="Fulton L."/>
            <person name="Fulton B."/>
            <person name="Graves T."/>
            <person name="Minx P."/>
            <person name="Sodergren E."/>
            <person name="Birney E."/>
            <person name="Margulies E.H."/>
            <person name="Herrero J."/>
            <person name="Green E.D."/>
            <person name="Haussler D."/>
            <person name="Siepel A."/>
            <person name="Goldman N."/>
            <person name="Pollard K.S."/>
            <person name="Pedersen J.S."/>
            <person name="Lander E.S."/>
            <person name="Kellis M."/>
        </authorList>
    </citation>
    <scope>NUCLEOTIDE SEQUENCE [LARGE SCALE GENOMIC DNA]</scope>
    <source>
        <strain evidence="4 5">Thorbecke inbred</strain>
    </source>
</reference>
<evidence type="ECO:0000256" key="1">
    <source>
        <dbReference type="ARBA" id="ARBA00009112"/>
    </source>
</evidence>
<dbReference type="HOGENOM" id="CLU_020200_2_0_1"/>
<reference evidence="4" key="3">
    <citation type="submission" date="2025-09" db="UniProtKB">
        <authorList>
            <consortium name="Ensembl"/>
        </authorList>
    </citation>
    <scope>IDENTIFICATION</scope>
    <source>
        <strain evidence="4">Thorbecke</strain>
    </source>
</reference>
<dbReference type="GO" id="GO:0003712">
    <property type="term" value="F:transcription coregulator activity"/>
    <property type="evidence" value="ECO:0007669"/>
    <property type="project" value="InterPro"/>
</dbReference>
<dbReference type="InterPro" id="IPR046468">
    <property type="entry name" value="Spt20-like_SEP"/>
</dbReference>
<reference evidence="4" key="2">
    <citation type="submission" date="2025-08" db="UniProtKB">
        <authorList>
            <consortium name="Ensembl"/>
        </authorList>
    </citation>
    <scope>IDENTIFICATION</scope>
    <source>
        <strain evidence="4">Thorbecke</strain>
    </source>
</reference>
<organism evidence="4 5">
    <name type="scientific">Oryctolagus cuniculus</name>
    <name type="common">Rabbit</name>
    <dbReference type="NCBI Taxonomy" id="9986"/>
    <lineage>
        <taxon>Eukaryota</taxon>
        <taxon>Metazoa</taxon>
        <taxon>Chordata</taxon>
        <taxon>Craniata</taxon>
        <taxon>Vertebrata</taxon>
        <taxon>Euteleostomi</taxon>
        <taxon>Mammalia</taxon>
        <taxon>Eutheria</taxon>
        <taxon>Euarchontoglires</taxon>
        <taxon>Glires</taxon>
        <taxon>Lagomorpha</taxon>
        <taxon>Leporidae</taxon>
        <taxon>Oryctolagus</taxon>
    </lineage>
</organism>
<name>G1TJA6_RABIT</name>
<dbReference type="Ensembl" id="ENSOCUT00000024229.2">
    <property type="protein sequence ID" value="ENSOCUP00000017032.2"/>
    <property type="gene ID" value="ENSOCUG00000024600.2"/>
</dbReference>
<dbReference type="eggNOG" id="ENOG502QS30">
    <property type="taxonomic scope" value="Eukaryota"/>
</dbReference>
<dbReference type="Proteomes" id="UP000001811">
    <property type="component" value="Chromosome X"/>
</dbReference>
<evidence type="ECO:0000313" key="5">
    <source>
        <dbReference type="Proteomes" id="UP000001811"/>
    </source>
</evidence>
<dbReference type="GO" id="GO:0006357">
    <property type="term" value="P:regulation of transcription by RNA polymerase II"/>
    <property type="evidence" value="ECO:0007669"/>
    <property type="project" value="TreeGrafter"/>
</dbReference>
<feature type="compositionally biased region" description="Low complexity" evidence="2">
    <location>
        <begin position="234"/>
        <end position="266"/>
    </location>
</feature>
<dbReference type="PANTHER" id="PTHR13526:SF16">
    <property type="entry name" value="SPT20-LIKE SEP DOMAIN-CONTAINING PROTEIN"/>
    <property type="match status" value="1"/>
</dbReference>
<dbReference type="PANTHER" id="PTHR13526">
    <property type="entry name" value="TRANSCRIPTION FACTOR SPT20 HOMOLOG"/>
    <property type="match status" value="1"/>
</dbReference>
<evidence type="ECO:0000256" key="2">
    <source>
        <dbReference type="SAM" id="MobiDB-lite"/>
    </source>
</evidence>
<dbReference type="PaxDb" id="9986-ENSOCUP00000005046"/>
<dbReference type="InParanoid" id="G1TJA6"/>
<dbReference type="EMBL" id="AAGW02040876">
    <property type="status" value="NOT_ANNOTATED_CDS"/>
    <property type="molecule type" value="Genomic_DNA"/>
</dbReference>
<dbReference type="Bgee" id="ENSOCUG00000024600">
    <property type="expression patterns" value="Expressed in testis"/>
</dbReference>